<evidence type="ECO:0000259" key="2">
    <source>
        <dbReference type="Pfam" id="PF13625"/>
    </source>
</evidence>
<feature type="region of interest" description="Disordered" evidence="1">
    <location>
        <begin position="611"/>
        <end position="643"/>
    </location>
</feature>
<name>A0A852XEX4_9MICO</name>
<sequence length="747" mass="79005">MRSLAEDIRSRTDEELVRLLLARPDLARPRPTDLTALAARAATQASTTRAVDHLDLRHLVVLQSCVALDGDAGPAAGPPDDGVAVPGVSALTGLDPELVATLIGDLHDQALLWRSATGLVPARTASEVLTPDVASLGPSLQAHQRALEPATAALLGQLDELSTEELTVLRRLAWQGPSARTPDPATRAGRAVADLVARGLLLDTSGTVTLPREVALRIRAGLADPPAPEPSKGAEHADRVAAGAVSELVADVDELLRQVDRLRPRVLRSGGLAVRDLRELSSRTGLDQERTLLLLELAGEAGLLADDHATEPAWRLTTLADEWHEREDAARWHDLALPWLVSLRAPLVPGGEESRGNALSDGLSWPPVRALRLEVLRLAVELPAGRADAAQVTDALRRSRPRRLPREADEVVRALLVEHTALGLLALDAVTTAGRLLAADPQDPGGRAREAVAELLPAPVTEALLQADLTAVVPGVPAPALADLLRRSATLESRGGAAVFRFTEDSIRGALDGGWVAEDLLEAIGRASATGVPQPLQYLVRDVARRHGTLRVGAVASYLRSDDPAHLESLARHRELGHLQLRQIAPTVLVSPASAAVLLESVREVGASPVLESGGGVVSSGPSRRRVPPPRRRGVTDVEPDAPGEVVTALRAAEDRPRRETGTGRSVPALDPVSSAALLREAAADRLPVWVGVTDAVGSTSRLLFHPRQVEGGRVHGEVDGSPRTLSLHRITGVGDVSPESLDDPRG</sequence>
<dbReference type="RefSeq" id="WP_179462443.1">
    <property type="nucleotide sequence ID" value="NZ_JACBZX010000001.1"/>
</dbReference>
<dbReference type="InterPro" id="IPR032830">
    <property type="entry name" value="XPB/Ssl2_N"/>
</dbReference>
<evidence type="ECO:0000313" key="4">
    <source>
        <dbReference type="Proteomes" id="UP000592181"/>
    </source>
</evidence>
<evidence type="ECO:0000256" key="1">
    <source>
        <dbReference type="SAM" id="MobiDB-lite"/>
    </source>
</evidence>
<feature type="domain" description="Helicase XPB/Ssl2 N-terminal" evidence="2">
    <location>
        <begin position="464"/>
        <end position="585"/>
    </location>
</feature>
<comment type="caution">
    <text evidence="3">The sequence shown here is derived from an EMBL/GenBank/DDBJ whole genome shotgun (WGS) entry which is preliminary data.</text>
</comment>
<feature type="compositionally biased region" description="Basic residues" evidence="1">
    <location>
        <begin position="623"/>
        <end position="633"/>
    </location>
</feature>
<dbReference type="EMBL" id="JACBZX010000001">
    <property type="protein sequence ID" value="NYG37011.1"/>
    <property type="molecule type" value="Genomic_DNA"/>
</dbReference>
<dbReference type="AlphaFoldDB" id="A0A852XEX4"/>
<organism evidence="3 4">
    <name type="scientific">Janibacter alkaliphilus</name>
    <dbReference type="NCBI Taxonomy" id="1069963"/>
    <lineage>
        <taxon>Bacteria</taxon>
        <taxon>Bacillati</taxon>
        <taxon>Actinomycetota</taxon>
        <taxon>Actinomycetes</taxon>
        <taxon>Micrococcales</taxon>
        <taxon>Intrasporangiaceae</taxon>
        <taxon>Janibacter</taxon>
    </lineage>
</organism>
<dbReference type="Proteomes" id="UP000592181">
    <property type="component" value="Unassembled WGS sequence"/>
</dbReference>
<proteinExistence type="predicted"/>
<accession>A0A852XEX4</accession>
<evidence type="ECO:0000313" key="3">
    <source>
        <dbReference type="EMBL" id="NYG37011.1"/>
    </source>
</evidence>
<keyword evidence="4" id="KW-1185">Reference proteome</keyword>
<dbReference type="Pfam" id="PF13625">
    <property type="entry name" value="Helicase_C_3"/>
    <property type="match status" value="1"/>
</dbReference>
<reference evidence="3 4" key="1">
    <citation type="submission" date="2020-07" db="EMBL/GenBank/DDBJ databases">
        <title>Sequencing the genomes of 1000 actinobacteria strains.</title>
        <authorList>
            <person name="Klenk H.-P."/>
        </authorList>
    </citation>
    <scope>NUCLEOTIDE SEQUENCE [LARGE SCALE GENOMIC DNA]</scope>
    <source>
        <strain evidence="3 4">DSM 24723</strain>
    </source>
</reference>
<gene>
    <name evidence="3" type="ORF">BJY28_001480</name>
</gene>
<protein>
    <recommendedName>
        <fullName evidence="2">Helicase XPB/Ssl2 N-terminal domain-containing protein</fullName>
    </recommendedName>
</protein>